<evidence type="ECO:0000256" key="10">
    <source>
        <dbReference type="ARBA" id="ARBA00023242"/>
    </source>
</evidence>
<dbReference type="OrthoDB" id="6077919at2759"/>
<feature type="domain" description="C2H2-type" evidence="12">
    <location>
        <begin position="221"/>
        <end position="248"/>
    </location>
</feature>
<evidence type="ECO:0000256" key="6">
    <source>
        <dbReference type="ARBA" id="ARBA00022833"/>
    </source>
</evidence>
<evidence type="ECO:0000259" key="12">
    <source>
        <dbReference type="PROSITE" id="PS50157"/>
    </source>
</evidence>
<dbReference type="AlphaFoldDB" id="A0A8J4XKN9"/>
<dbReference type="SMART" id="SM00355">
    <property type="entry name" value="ZnF_C2H2"/>
    <property type="match status" value="9"/>
</dbReference>
<dbReference type="PANTHER" id="PTHR24376:SF235">
    <property type="entry name" value="C2H2-TYPE DOMAIN-CONTAINING PROTEIN"/>
    <property type="match status" value="1"/>
</dbReference>
<comment type="subcellular location">
    <subcellularLocation>
        <location evidence="1">Nucleus</location>
    </subcellularLocation>
</comment>
<feature type="domain" description="C2H2-type" evidence="12">
    <location>
        <begin position="193"/>
        <end position="220"/>
    </location>
</feature>
<feature type="domain" description="C2H2-type" evidence="12">
    <location>
        <begin position="275"/>
        <end position="297"/>
    </location>
</feature>
<dbReference type="SUPFAM" id="SSF57667">
    <property type="entry name" value="beta-beta-alpha zinc fingers"/>
    <property type="match status" value="5"/>
</dbReference>
<keyword evidence="6" id="KW-0862">Zinc</keyword>
<organism evidence="13 14">
    <name type="scientific">Chionoecetes opilio</name>
    <name type="common">Atlantic snow crab</name>
    <name type="synonym">Cancer opilio</name>
    <dbReference type="NCBI Taxonomy" id="41210"/>
    <lineage>
        <taxon>Eukaryota</taxon>
        <taxon>Metazoa</taxon>
        <taxon>Ecdysozoa</taxon>
        <taxon>Arthropoda</taxon>
        <taxon>Crustacea</taxon>
        <taxon>Multicrustacea</taxon>
        <taxon>Malacostraca</taxon>
        <taxon>Eumalacostraca</taxon>
        <taxon>Eucarida</taxon>
        <taxon>Decapoda</taxon>
        <taxon>Pleocyemata</taxon>
        <taxon>Brachyura</taxon>
        <taxon>Eubrachyura</taxon>
        <taxon>Majoidea</taxon>
        <taxon>Majidae</taxon>
        <taxon>Chionoecetes</taxon>
    </lineage>
</organism>
<evidence type="ECO:0000256" key="5">
    <source>
        <dbReference type="ARBA" id="ARBA00022771"/>
    </source>
</evidence>
<dbReference type="Pfam" id="PF13909">
    <property type="entry name" value="zf-H2C2_5"/>
    <property type="match status" value="1"/>
</dbReference>
<evidence type="ECO:0000256" key="11">
    <source>
        <dbReference type="PROSITE-ProRule" id="PRU00042"/>
    </source>
</evidence>
<keyword evidence="5 11" id="KW-0863">Zinc-finger</keyword>
<dbReference type="Gene3D" id="3.30.160.60">
    <property type="entry name" value="Classic Zinc Finger"/>
    <property type="match status" value="8"/>
</dbReference>
<dbReference type="PANTHER" id="PTHR24376">
    <property type="entry name" value="ZINC FINGER PROTEIN"/>
    <property type="match status" value="1"/>
</dbReference>
<comment type="similarity">
    <text evidence="2">Belongs to the krueppel C2H2-type zinc-finger protein family.</text>
</comment>
<comment type="caution">
    <text evidence="13">The sequence shown here is derived from an EMBL/GenBank/DDBJ whole genome shotgun (WGS) entry which is preliminary data.</text>
</comment>
<feature type="domain" description="C2H2-type" evidence="12">
    <location>
        <begin position="305"/>
        <end position="332"/>
    </location>
</feature>
<dbReference type="GO" id="GO:0003690">
    <property type="term" value="F:double-stranded DNA binding"/>
    <property type="evidence" value="ECO:0007669"/>
    <property type="project" value="UniProtKB-ARBA"/>
</dbReference>
<feature type="domain" description="C2H2-type" evidence="12">
    <location>
        <begin position="333"/>
        <end position="360"/>
    </location>
</feature>
<dbReference type="GO" id="GO:0005507">
    <property type="term" value="F:copper ion binding"/>
    <property type="evidence" value="ECO:0007669"/>
    <property type="project" value="InterPro"/>
</dbReference>
<feature type="domain" description="C2H2-type" evidence="12">
    <location>
        <begin position="247"/>
        <end position="274"/>
    </location>
</feature>
<keyword evidence="7" id="KW-0805">Transcription regulation</keyword>
<dbReference type="Pfam" id="PF12874">
    <property type="entry name" value="zf-met"/>
    <property type="match status" value="2"/>
</dbReference>
<gene>
    <name evidence="13" type="primary">ZNF19</name>
    <name evidence="13" type="ORF">GWK47_002921</name>
</gene>
<dbReference type="FunFam" id="3.30.160.60:FF:000512">
    <property type="entry name" value="zinc finger protein 197 isoform X1"/>
    <property type="match status" value="1"/>
</dbReference>
<feature type="domain" description="C2H2-type" evidence="12">
    <location>
        <begin position="361"/>
        <end position="383"/>
    </location>
</feature>
<dbReference type="FunFam" id="3.30.160.60:FF:000065">
    <property type="entry name" value="B-cell CLL/lymphoma 6, member B"/>
    <property type="match status" value="1"/>
</dbReference>
<dbReference type="GO" id="GO:0005634">
    <property type="term" value="C:nucleus"/>
    <property type="evidence" value="ECO:0007669"/>
    <property type="project" value="UniProtKB-SubCell"/>
</dbReference>
<evidence type="ECO:0000256" key="4">
    <source>
        <dbReference type="ARBA" id="ARBA00022737"/>
    </source>
</evidence>
<dbReference type="EMBL" id="JACEEZ010025371">
    <property type="protein sequence ID" value="KAG0701542.1"/>
    <property type="molecule type" value="Genomic_DNA"/>
</dbReference>
<proteinExistence type="inferred from homology"/>
<evidence type="ECO:0000256" key="9">
    <source>
        <dbReference type="ARBA" id="ARBA00023163"/>
    </source>
</evidence>
<evidence type="ECO:0000256" key="2">
    <source>
        <dbReference type="ARBA" id="ARBA00006991"/>
    </source>
</evidence>
<dbReference type="FunFam" id="3.30.160.60:FF:001370">
    <property type="entry name" value="Zinc finger protein"/>
    <property type="match status" value="1"/>
</dbReference>
<dbReference type="InterPro" id="IPR013087">
    <property type="entry name" value="Znf_C2H2_type"/>
</dbReference>
<keyword evidence="9" id="KW-0804">Transcription</keyword>
<keyword evidence="4" id="KW-0677">Repeat</keyword>
<dbReference type="PROSITE" id="PS00028">
    <property type="entry name" value="ZINC_FINGER_C2H2_1"/>
    <property type="match status" value="8"/>
</dbReference>
<dbReference type="Pfam" id="PF00096">
    <property type="entry name" value="zf-C2H2"/>
    <property type="match status" value="4"/>
</dbReference>
<evidence type="ECO:0000256" key="1">
    <source>
        <dbReference type="ARBA" id="ARBA00004123"/>
    </source>
</evidence>
<reference evidence="13" key="1">
    <citation type="submission" date="2020-07" db="EMBL/GenBank/DDBJ databases">
        <title>The High-quality genome of the commercially important snow crab, Chionoecetes opilio.</title>
        <authorList>
            <person name="Jeong J.-H."/>
            <person name="Ryu S."/>
        </authorList>
    </citation>
    <scope>NUCLEOTIDE SEQUENCE</scope>
    <source>
        <strain evidence="13">MADBK_172401_WGS</strain>
        <tissue evidence="13">Digestive gland</tissue>
    </source>
</reference>
<keyword evidence="14" id="KW-1185">Reference proteome</keyword>
<evidence type="ECO:0000256" key="3">
    <source>
        <dbReference type="ARBA" id="ARBA00022723"/>
    </source>
</evidence>
<keyword evidence="8" id="KW-0238">DNA-binding</keyword>
<accession>A0A8J4XKN9</accession>
<evidence type="ECO:0000256" key="7">
    <source>
        <dbReference type="ARBA" id="ARBA00023015"/>
    </source>
</evidence>
<dbReference type="FunFam" id="3.30.160.60:FF:000624">
    <property type="entry name" value="zinc finger protein 697"/>
    <property type="match status" value="1"/>
</dbReference>
<evidence type="ECO:0000313" key="13">
    <source>
        <dbReference type="EMBL" id="KAG0701542.1"/>
    </source>
</evidence>
<dbReference type="Proteomes" id="UP000770661">
    <property type="component" value="Unassembled WGS sequence"/>
</dbReference>
<sequence>MLAAYVDLKKAFDSVHLIFAESLEVLVMALEALHEEAKPLGLEVSWLKTKVQGSPSNGPKDVLCLTCASPGASVSVYTRVDNAEPLLTLLGLALRRPLGGITVHSDAVCARCHAHFRLMHRLMARLDRLARRTALGFNKASRWFAKQQQKGAEEECPLVLKDSECSIVGQALAVAAAARKAALRTKGPAERKFECPMCGKKFRAYSHRVEHMVVHTRERAFQCSECGFQTSTKSNLARHRQRHTQEHRCHHCGRTLANKFSLKEHLRSHVGERPHHCNECNKSFVRRNELRIHERSHGKGEGQCHECPECHKTFVLRSRLTRHMLVHRQEKQYVCYVCKKEFTRKDDLKCHERIHTGEKPYTCHHCGRTFRYNTNFHCHLRTHQRLGLSCTLCNMTFPTQGKYSTHLKSRNHRRRCEAAEEEAMEEAEGLVEEEAITGATNGVPELKCEVCGLILESLDQLAAHTLASHVTAPILPHAADRSIIISGMGMGEEDRVVSFSQLEGVSVMVEVDRDTRSYPCPYLTPHLPQLPS</sequence>
<name>A0A8J4XKN9_CHIOP</name>
<dbReference type="InterPro" id="IPR002355">
    <property type="entry name" value="Cu_oxidase_Cu_BS"/>
</dbReference>
<keyword evidence="10" id="KW-0539">Nucleus</keyword>
<keyword evidence="3" id="KW-0479">Metal-binding</keyword>
<protein>
    <submittedName>
        <fullName evidence="13">Zinc finger protein 19</fullName>
    </submittedName>
</protein>
<dbReference type="InterPro" id="IPR036236">
    <property type="entry name" value="Znf_C2H2_sf"/>
</dbReference>
<evidence type="ECO:0000256" key="8">
    <source>
        <dbReference type="ARBA" id="ARBA00023125"/>
    </source>
</evidence>
<evidence type="ECO:0000313" key="14">
    <source>
        <dbReference type="Proteomes" id="UP000770661"/>
    </source>
</evidence>
<dbReference type="PROSITE" id="PS00080">
    <property type="entry name" value="MULTICOPPER_OXIDASE2"/>
    <property type="match status" value="1"/>
</dbReference>
<dbReference type="GO" id="GO:0008270">
    <property type="term" value="F:zinc ion binding"/>
    <property type="evidence" value="ECO:0007669"/>
    <property type="project" value="UniProtKB-KW"/>
</dbReference>
<dbReference type="PROSITE" id="PS50157">
    <property type="entry name" value="ZINC_FINGER_C2H2_2"/>
    <property type="match status" value="7"/>
</dbReference>